<evidence type="ECO:0000256" key="3">
    <source>
        <dbReference type="ARBA" id="ARBA00023163"/>
    </source>
</evidence>
<evidence type="ECO:0000256" key="4">
    <source>
        <dbReference type="PROSITE-ProRule" id="PRU00335"/>
    </source>
</evidence>
<dbReference type="PANTHER" id="PTHR47506">
    <property type="entry name" value="TRANSCRIPTIONAL REGULATORY PROTEIN"/>
    <property type="match status" value="1"/>
</dbReference>
<dbReference type="Proteomes" id="UP001165541">
    <property type="component" value="Unassembled WGS sequence"/>
</dbReference>
<keyword evidence="3" id="KW-0804">Transcription</keyword>
<dbReference type="SUPFAM" id="SSF48498">
    <property type="entry name" value="Tetracyclin repressor-like, C-terminal domain"/>
    <property type="match status" value="1"/>
</dbReference>
<feature type="DNA-binding region" description="H-T-H motif" evidence="4">
    <location>
        <begin position="30"/>
        <end position="49"/>
    </location>
</feature>
<evidence type="ECO:0000259" key="5">
    <source>
        <dbReference type="PROSITE" id="PS50977"/>
    </source>
</evidence>
<dbReference type="EMBL" id="JAMKFE010000007">
    <property type="protein sequence ID" value="MCM5680462.1"/>
    <property type="molecule type" value="Genomic_DNA"/>
</dbReference>
<evidence type="ECO:0000313" key="6">
    <source>
        <dbReference type="EMBL" id="MCM5680462.1"/>
    </source>
</evidence>
<proteinExistence type="predicted"/>
<accession>A0ABT0YQD6</accession>
<dbReference type="RefSeq" id="WP_251778916.1">
    <property type="nucleotide sequence ID" value="NZ_JAMKFE010000007.1"/>
</dbReference>
<dbReference type="InterPro" id="IPR001647">
    <property type="entry name" value="HTH_TetR"/>
</dbReference>
<dbReference type="InterPro" id="IPR036271">
    <property type="entry name" value="Tet_transcr_reg_TetR-rel_C_sf"/>
</dbReference>
<dbReference type="PANTHER" id="PTHR47506:SF1">
    <property type="entry name" value="HTH-TYPE TRANSCRIPTIONAL REGULATOR YJDC"/>
    <property type="match status" value="1"/>
</dbReference>
<protein>
    <submittedName>
        <fullName evidence="6">TetR/AcrR family transcriptional regulator</fullName>
    </submittedName>
</protein>
<keyword evidence="2 4" id="KW-0238">DNA-binding</keyword>
<comment type="caution">
    <text evidence="6">The sequence shown here is derived from an EMBL/GenBank/DDBJ whole genome shotgun (WGS) entry which is preliminary data.</text>
</comment>
<dbReference type="Gene3D" id="1.10.357.10">
    <property type="entry name" value="Tetracycline Repressor, domain 2"/>
    <property type="match status" value="1"/>
</dbReference>
<name>A0ABT0YQD6_9BURK</name>
<dbReference type="PROSITE" id="PS50977">
    <property type="entry name" value="HTH_TETR_2"/>
    <property type="match status" value="1"/>
</dbReference>
<sequence length="212" mass="23307">MSATPPVPTRTLILDASIRLMQHRGYRAVGMREIAEQVQIKAASLYHHFPSKEMLAAEAMAHYGEMQRERLQALSSRPRMEARLTGYAELFGGMLADGPRLCLYSVLAEAHSALTSPCVEALERFSAQNVQWLHATLEEGFRLQGLPTGSAAARELAELIFGAFEGYMVLAMVDAAPPKAFRKRALALLRLLVPHLMATVSPPSGRKPVSPR</sequence>
<evidence type="ECO:0000256" key="2">
    <source>
        <dbReference type="ARBA" id="ARBA00023125"/>
    </source>
</evidence>
<dbReference type="SUPFAM" id="SSF46689">
    <property type="entry name" value="Homeodomain-like"/>
    <property type="match status" value="1"/>
</dbReference>
<reference evidence="6" key="1">
    <citation type="submission" date="2022-05" db="EMBL/GenBank/DDBJ databases">
        <title>Schlegelella sp. nov., isolated from mangrove soil.</title>
        <authorList>
            <person name="Liu Y."/>
            <person name="Ge X."/>
            <person name="Liu W."/>
        </authorList>
    </citation>
    <scope>NUCLEOTIDE SEQUENCE</scope>
    <source>
        <strain evidence="6">S2-27</strain>
    </source>
</reference>
<dbReference type="PRINTS" id="PR00455">
    <property type="entry name" value="HTHTETR"/>
</dbReference>
<organism evidence="6 7">
    <name type="scientific">Caldimonas mangrovi</name>
    <dbReference type="NCBI Taxonomy" id="2944811"/>
    <lineage>
        <taxon>Bacteria</taxon>
        <taxon>Pseudomonadati</taxon>
        <taxon>Pseudomonadota</taxon>
        <taxon>Betaproteobacteria</taxon>
        <taxon>Burkholderiales</taxon>
        <taxon>Sphaerotilaceae</taxon>
        <taxon>Caldimonas</taxon>
    </lineage>
</organism>
<keyword evidence="1" id="KW-0805">Transcription regulation</keyword>
<gene>
    <name evidence="6" type="ORF">M8A51_13085</name>
</gene>
<dbReference type="Pfam" id="PF00440">
    <property type="entry name" value="TetR_N"/>
    <property type="match status" value="1"/>
</dbReference>
<evidence type="ECO:0000313" key="7">
    <source>
        <dbReference type="Proteomes" id="UP001165541"/>
    </source>
</evidence>
<keyword evidence="7" id="KW-1185">Reference proteome</keyword>
<evidence type="ECO:0000256" key="1">
    <source>
        <dbReference type="ARBA" id="ARBA00023015"/>
    </source>
</evidence>
<feature type="domain" description="HTH tetR-type" evidence="5">
    <location>
        <begin position="7"/>
        <end position="67"/>
    </location>
</feature>
<dbReference type="InterPro" id="IPR009057">
    <property type="entry name" value="Homeodomain-like_sf"/>
</dbReference>